<dbReference type="InterPro" id="IPR012944">
    <property type="entry name" value="SusD_RagB_dom"/>
</dbReference>
<dbReference type="Proteomes" id="UP001595766">
    <property type="component" value="Unassembled WGS sequence"/>
</dbReference>
<evidence type="ECO:0000259" key="7">
    <source>
        <dbReference type="Pfam" id="PF14322"/>
    </source>
</evidence>
<dbReference type="RefSeq" id="WP_241293251.1">
    <property type="nucleotide sequence ID" value="NZ_JAKZGR010000004.1"/>
</dbReference>
<dbReference type="Pfam" id="PF14322">
    <property type="entry name" value="SusD-like_3"/>
    <property type="match status" value="1"/>
</dbReference>
<dbReference type="Gene3D" id="1.25.40.390">
    <property type="match status" value="1"/>
</dbReference>
<dbReference type="EMBL" id="JBHSAV010000017">
    <property type="protein sequence ID" value="MFC3975877.1"/>
    <property type="molecule type" value="Genomic_DNA"/>
</dbReference>
<name>A0ABV8ELH9_9BACT</name>
<evidence type="ECO:0000313" key="8">
    <source>
        <dbReference type="EMBL" id="MFC3975877.1"/>
    </source>
</evidence>
<keyword evidence="4" id="KW-0472">Membrane</keyword>
<evidence type="ECO:0000313" key="9">
    <source>
        <dbReference type="Proteomes" id="UP001595766"/>
    </source>
</evidence>
<dbReference type="CDD" id="cd08977">
    <property type="entry name" value="SusD"/>
    <property type="match status" value="1"/>
</dbReference>
<accession>A0ABV8ELH9</accession>
<dbReference type="InterPro" id="IPR011990">
    <property type="entry name" value="TPR-like_helical_dom_sf"/>
</dbReference>
<keyword evidence="5" id="KW-0998">Cell outer membrane</keyword>
<keyword evidence="9" id="KW-1185">Reference proteome</keyword>
<evidence type="ECO:0000256" key="5">
    <source>
        <dbReference type="ARBA" id="ARBA00023237"/>
    </source>
</evidence>
<evidence type="ECO:0000256" key="3">
    <source>
        <dbReference type="ARBA" id="ARBA00022729"/>
    </source>
</evidence>
<gene>
    <name evidence="8" type="ORF">ACFOUP_05790</name>
</gene>
<dbReference type="Pfam" id="PF07980">
    <property type="entry name" value="SusD_RagB"/>
    <property type="match status" value="1"/>
</dbReference>
<proteinExistence type="inferred from homology"/>
<keyword evidence="3" id="KW-0732">Signal</keyword>
<comment type="caution">
    <text evidence="8">The sequence shown here is derived from an EMBL/GenBank/DDBJ whole genome shotgun (WGS) entry which is preliminary data.</text>
</comment>
<evidence type="ECO:0000256" key="4">
    <source>
        <dbReference type="ARBA" id="ARBA00023136"/>
    </source>
</evidence>
<dbReference type="PROSITE" id="PS51257">
    <property type="entry name" value="PROKAR_LIPOPROTEIN"/>
    <property type="match status" value="1"/>
</dbReference>
<dbReference type="SUPFAM" id="SSF48452">
    <property type="entry name" value="TPR-like"/>
    <property type="match status" value="1"/>
</dbReference>
<reference evidence="9" key="1">
    <citation type="journal article" date="2019" name="Int. J. Syst. Evol. Microbiol.">
        <title>The Global Catalogue of Microorganisms (GCM) 10K type strain sequencing project: providing services to taxonomists for standard genome sequencing and annotation.</title>
        <authorList>
            <consortium name="The Broad Institute Genomics Platform"/>
            <consortium name="The Broad Institute Genome Sequencing Center for Infectious Disease"/>
            <person name="Wu L."/>
            <person name="Ma J."/>
        </authorList>
    </citation>
    <scope>NUCLEOTIDE SEQUENCE [LARGE SCALE GENOMIC DNA]</scope>
    <source>
        <strain evidence="9">CECT 8551</strain>
    </source>
</reference>
<sequence>MKNLQKIIIASFLIFLGSCESMIDVQPRQSIDSTLALQGTEAFNAALNGVYARLRDVNLYGRDIIAIPELLADNATNTGAGNRLVNQSFNQPGAHISNWFIGYITINQINLMLEAVETNDFTTSYKNDVKGQLHFIRGLIYFEMARVYGYDPTAILTQVDNGAVPILEKGVLAVEDITYPRRASIAEIYAYIYNELETAAGLLQNLASSRAPHYASDMANSAIFSRVALYNGDYQKVIVEADKVLANSRAVLTNSNNFIAGWRSEVHPESIFEIVFTAPDNLGSNESLRATFTTRLDVNGATPVSFGNVVVSESLYNAYDNNDLRKSLILPGLGNNANEMEMTKFFSKNGLPNLDNVPVIRTAEVLLNKAEAHARLGQNQQALDALNMIRERVGLEPYENISDNELIEAILNERRLELAFEGHRFFDLKRLGRDIVKEFGVIPFDDFRILNNIPQREIELNSNLVQNRGF</sequence>
<evidence type="ECO:0000256" key="1">
    <source>
        <dbReference type="ARBA" id="ARBA00004442"/>
    </source>
</evidence>
<protein>
    <submittedName>
        <fullName evidence="8">RagB/SusD family nutrient uptake outer membrane protein</fullName>
    </submittedName>
</protein>
<evidence type="ECO:0000259" key="6">
    <source>
        <dbReference type="Pfam" id="PF07980"/>
    </source>
</evidence>
<comment type="subcellular location">
    <subcellularLocation>
        <location evidence="1">Cell outer membrane</location>
    </subcellularLocation>
</comment>
<feature type="domain" description="RagB/SusD" evidence="6">
    <location>
        <begin position="352"/>
        <end position="430"/>
    </location>
</feature>
<comment type="similarity">
    <text evidence="2">Belongs to the SusD family.</text>
</comment>
<feature type="domain" description="SusD-like N-terminal" evidence="7">
    <location>
        <begin position="71"/>
        <end position="229"/>
    </location>
</feature>
<dbReference type="InterPro" id="IPR033985">
    <property type="entry name" value="SusD-like_N"/>
</dbReference>
<organism evidence="8 9">
    <name type="scientific">Belliella kenyensis</name>
    <dbReference type="NCBI Taxonomy" id="1472724"/>
    <lineage>
        <taxon>Bacteria</taxon>
        <taxon>Pseudomonadati</taxon>
        <taxon>Bacteroidota</taxon>
        <taxon>Cytophagia</taxon>
        <taxon>Cytophagales</taxon>
        <taxon>Cyclobacteriaceae</taxon>
        <taxon>Belliella</taxon>
    </lineage>
</organism>
<evidence type="ECO:0000256" key="2">
    <source>
        <dbReference type="ARBA" id="ARBA00006275"/>
    </source>
</evidence>